<keyword evidence="8" id="KW-1185">Reference proteome</keyword>
<feature type="domain" description="Sushi" evidence="6">
    <location>
        <begin position="178"/>
        <end position="242"/>
    </location>
</feature>
<dbReference type="EMBL" id="JAIWYP010000001">
    <property type="protein sequence ID" value="KAH3883133.1"/>
    <property type="molecule type" value="Genomic_DNA"/>
</dbReference>
<dbReference type="Pfam" id="PF00084">
    <property type="entry name" value="Sushi"/>
    <property type="match status" value="2"/>
</dbReference>
<accession>A0A9D4MVI6</accession>
<organism evidence="7 8">
    <name type="scientific">Dreissena polymorpha</name>
    <name type="common">Zebra mussel</name>
    <name type="synonym">Mytilus polymorpha</name>
    <dbReference type="NCBI Taxonomy" id="45954"/>
    <lineage>
        <taxon>Eukaryota</taxon>
        <taxon>Metazoa</taxon>
        <taxon>Spiralia</taxon>
        <taxon>Lophotrochozoa</taxon>
        <taxon>Mollusca</taxon>
        <taxon>Bivalvia</taxon>
        <taxon>Autobranchia</taxon>
        <taxon>Heteroconchia</taxon>
        <taxon>Euheterodonta</taxon>
        <taxon>Imparidentia</taxon>
        <taxon>Neoheterodontei</taxon>
        <taxon>Myida</taxon>
        <taxon>Dreissenoidea</taxon>
        <taxon>Dreissenidae</taxon>
        <taxon>Dreissena</taxon>
    </lineage>
</organism>
<sequence length="451" mass="51156">MEIGIITTLSYNVMSTVAMLRLYKMQPQLLLANHGNSVECMPDGQWSNITFICKFNCGEPYVKHAQASFNSTFVGSQVTYTCNEGYVLQPQDANTSRFCIEPTFWSLQNFTCLANCSEPRSIDNATMAFNSTLQGSMVNYTCIEPTAVYQPDYPSDFYCNELRQWEPTTAYETISCELYCKTPPSKENANRPNSLVTFLNGTAKYSCNRGARFDTYPPNDTIVCERPTESNEWTQPNFECIRITYNEPCRNDSDCLDTNSFCYPTNTTYDNTSQDTERDLRCTCKPLYKFNQTTSTCQPISFETFDNETSNECFNSTGCSIENTMCVGKPNTDNGESSVCACKPGFVQGNYTLQCIPVNCGRPPDINNASVSVTSTSYGSLANYTCINADPREEYESQMQLRCLGEGLWYQQWEQQRFYCEVKCNYTLEIANGSYTGRWRHNPYTSHANIK</sequence>
<evidence type="ECO:0000313" key="7">
    <source>
        <dbReference type="EMBL" id="KAH3883133.1"/>
    </source>
</evidence>
<proteinExistence type="predicted"/>
<dbReference type="InterPro" id="IPR035976">
    <property type="entry name" value="Sushi/SCR/CCP_sf"/>
</dbReference>
<dbReference type="InterPro" id="IPR000436">
    <property type="entry name" value="Sushi_SCR_CCP_dom"/>
</dbReference>
<name>A0A9D4MVI6_DREPO</name>
<comment type="caution">
    <text evidence="5">Lacks conserved residue(s) required for the propagation of feature annotation.</text>
</comment>
<dbReference type="PROSITE" id="PS50923">
    <property type="entry name" value="SUSHI"/>
    <property type="match status" value="2"/>
</dbReference>
<keyword evidence="4" id="KW-0325">Glycoprotein</keyword>
<keyword evidence="3" id="KW-1015">Disulfide bond</keyword>
<dbReference type="SMART" id="SM00181">
    <property type="entry name" value="EGF"/>
    <property type="match status" value="2"/>
</dbReference>
<dbReference type="InterPro" id="IPR000742">
    <property type="entry name" value="EGF"/>
</dbReference>
<dbReference type="InterPro" id="IPR050350">
    <property type="entry name" value="Compl-Cell_Adhes-Reg"/>
</dbReference>
<evidence type="ECO:0000256" key="3">
    <source>
        <dbReference type="ARBA" id="ARBA00023157"/>
    </source>
</evidence>
<feature type="non-terminal residue" evidence="7">
    <location>
        <position position="1"/>
    </location>
</feature>
<protein>
    <recommendedName>
        <fullName evidence="6">Sushi domain-containing protein</fullName>
    </recommendedName>
</protein>
<evidence type="ECO:0000256" key="1">
    <source>
        <dbReference type="ARBA" id="ARBA00022659"/>
    </source>
</evidence>
<keyword evidence="2" id="KW-0677">Repeat</keyword>
<keyword evidence="1 5" id="KW-0768">Sushi</keyword>
<dbReference type="AlphaFoldDB" id="A0A9D4MVI6"/>
<dbReference type="Gene3D" id="2.10.70.10">
    <property type="entry name" value="Complement Module, domain 1"/>
    <property type="match status" value="3"/>
</dbReference>
<gene>
    <name evidence="7" type="ORF">DPMN_007083</name>
</gene>
<dbReference type="Proteomes" id="UP000828390">
    <property type="component" value="Unassembled WGS sequence"/>
</dbReference>
<comment type="caution">
    <text evidence="7">The sequence shown here is derived from an EMBL/GenBank/DDBJ whole genome shotgun (WGS) entry which is preliminary data.</text>
</comment>
<evidence type="ECO:0000256" key="5">
    <source>
        <dbReference type="PROSITE-ProRule" id="PRU00302"/>
    </source>
</evidence>
<evidence type="ECO:0000256" key="4">
    <source>
        <dbReference type="ARBA" id="ARBA00023180"/>
    </source>
</evidence>
<dbReference type="PANTHER" id="PTHR19325">
    <property type="entry name" value="COMPLEMENT COMPONENT-RELATED SUSHI DOMAIN-CONTAINING"/>
    <property type="match status" value="1"/>
</dbReference>
<evidence type="ECO:0000259" key="6">
    <source>
        <dbReference type="PROSITE" id="PS50923"/>
    </source>
</evidence>
<dbReference type="SMART" id="SM00032">
    <property type="entry name" value="CCP"/>
    <property type="match status" value="4"/>
</dbReference>
<dbReference type="SUPFAM" id="SSF57535">
    <property type="entry name" value="Complement control module/SCR domain"/>
    <property type="match status" value="4"/>
</dbReference>
<reference evidence="7" key="1">
    <citation type="journal article" date="2019" name="bioRxiv">
        <title>The Genome of the Zebra Mussel, Dreissena polymorpha: A Resource for Invasive Species Research.</title>
        <authorList>
            <person name="McCartney M.A."/>
            <person name="Auch B."/>
            <person name="Kono T."/>
            <person name="Mallez S."/>
            <person name="Zhang Y."/>
            <person name="Obille A."/>
            <person name="Becker A."/>
            <person name="Abrahante J.E."/>
            <person name="Garbe J."/>
            <person name="Badalamenti J.P."/>
            <person name="Herman A."/>
            <person name="Mangelson H."/>
            <person name="Liachko I."/>
            <person name="Sullivan S."/>
            <person name="Sone E.D."/>
            <person name="Koren S."/>
            <person name="Silverstein K.A.T."/>
            <person name="Beckman K.B."/>
            <person name="Gohl D.M."/>
        </authorList>
    </citation>
    <scope>NUCLEOTIDE SEQUENCE</scope>
    <source>
        <strain evidence="7">Duluth1</strain>
        <tissue evidence="7">Whole animal</tissue>
    </source>
</reference>
<reference evidence="7" key="2">
    <citation type="submission" date="2020-11" db="EMBL/GenBank/DDBJ databases">
        <authorList>
            <person name="McCartney M.A."/>
            <person name="Auch B."/>
            <person name="Kono T."/>
            <person name="Mallez S."/>
            <person name="Becker A."/>
            <person name="Gohl D.M."/>
            <person name="Silverstein K.A.T."/>
            <person name="Koren S."/>
            <person name="Bechman K.B."/>
            <person name="Herman A."/>
            <person name="Abrahante J.E."/>
            <person name="Garbe J."/>
        </authorList>
    </citation>
    <scope>NUCLEOTIDE SEQUENCE</scope>
    <source>
        <strain evidence="7">Duluth1</strain>
        <tissue evidence="7">Whole animal</tissue>
    </source>
</reference>
<feature type="domain" description="Sushi" evidence="6">
    <location>
        <begin position="55"/>
        <end position="114"/>
    </location>
</feature>
<evidence type="ECO:0000313" key="8">
    <source>
        <dbReference type="Proteomes" id="UP000828390"/>
    </source>
</evidence>
<evidence type="ECO:0000256" key="2">
    <source>
        <dbReference type="ARBA" id="ARBA00022737"/>
    </source>
</evidence>
<dbReference type="PANTHER" id="PTHR19325:SF575">
    <property type="entry name" value="LOCOMOTION-RELATED PROTEIN HIKARU GENKI"/>
    <property type="match status" value="1"/>
</dbReference>